<name>A0A1M7H5G8_9BACT</name>
<reference evidence="2" key="1">
    <citation type="submission" date="2016-11" db="EMBL/GenBank/DDBJ databases">
        <authorList>
            <person name="Varghese N."/>
            <person name="Submissions S."/>
        </authorList>
    </citation>
    <scope>NUCLEOTIDE SEQUENCE [LARGE SCALE GENOMIC DNA]</scope>
    <source>
        <strain evidence="2">DSM 18569</strain>
    </source>
</reference>
<dbReference type="Proteomes" id="UP000183947">
    <property type="component" value="Unassembled WGS sequence"/>
</dbReference>
<protein>
    <submittedName>
        <fullName evidence="1">Uncharacterized protein</fullName>
    </submittedName>
</protein>
<accession>A0A1M7H5G8</accession>
<dbReference type="STRING" id="1121959.SAMN02746009_04163"/>
<keyword evidence="2" id="KW-1185">Reference proteome</keyword>
<dbReference type="RefSeq" id="WP_073289070.1">
    <property type="nucleotide sequence ID" value="NZ_FRAS01000044.1"/>
</dbReference>
<gene>
    <name evidence="1" type="ORF">SAMN02746009_04163</name>
</gene>
<dbReference type="OrthoDB" id="8679465at2"/>
<dbReference type="EMBL" id="FRAS01000044">
    <property type="protein sequence ID" value="SHM23854.1"/>
    <property type="molecule type" value="Genomic_DNA"/>
</dbReference>
<dbReference type="AlphaFoldDB" id="A0A1M7H5G8"/>
<organism evidence="1 2">
    <name type="scientific">Hymenobacter psychrotolerans DSM 18569</name>
    <dbReference type="NCBI Taxonomy" id="1121959"/>
    <lineage>
        <taxon>Bacteria</taxon>
        <taxon>Pseudomonadati</taxon>
        <taxon>Bacteroidota</taxon>
        <taxon>Cytophagia</taxon>
        <taxon>Cytophagales</taxon>
        <taxon>Hymenobacteraceae</taxon>
        <taxon>Hymenobacter</taxon>
    </lineage>
</organism>
<sequence>MSYLQVIRHIEQILNGCGDPIRFTPTGRKMLDQATMQMAVEVMKVDIQRTNDCFTLPPPVPPYAHNRPGLYTVNIIHIPPSLAEAYSAGNRYPDEELTSLIRTSAGLFSCYLLK</sequence>
<evidence type="ECO:0000313" key="2">
    <source>
        <dbReference type="Proteomes" id="UP000183947"/>
    </source>
</evidence>
<evidence type="ECO:0000313" key="1">
    <source>
        <dbReference type="EMBL" id="SHM23854.1"/>
    </source>
</evidence>
<proteinExistence type="predicted"/>